<dbReference type="Proteomes" id="UP000694380">
    <property type="component" value="Unplaced"/>
</dbReference>
<evidence type="ECO:0000256" key="1">
    <source>
        <dbReference type="ARBA" id="ARBA00022729"/>
    </source>
</evidence>
<name>A0A8C3HFZ0_CHRPI</name>
<dbReference type="OMA" id="CYLQGYN"/>
<accession>A0A8C3HFZ0</accession>
<dbReference type="InterPro" id="IPR013106">
    <property type="entry name" value="Ig_V-set"/>
</dbReference>
<proteinExistence type="predicted"/>
<dbReference type="Ensembl" id="ENSCPBT00000020777.1">
    <property type="protein sequence ID" value="ENSCPBP00000017577.1"/>
    <property type="gene ID" value="ENSCPBG00000012874.1"/>
</dbReference>
<dbReference type="GO" id="GO:0007166">
    <property type="term" value="P:cell surface receptor signaling pathway"/>
    <property type="evidence" value="ECO:0007669"/>
    <property type="project" value="TreeGrafter"/>
</dbReference>
<evidence type="ECO:0000313" key="4">
    <source>
        <dbReference type="Ensembl" id="ENSCPBP00000017577.1"/>
    </source>
</evidence>
<dbReference type="InterPro" id="IPR050413">
    <property type="entry name" value="TCR_beta_variable"/>
</dbReference>
<keyword evidence="1" id="KW-0732">Signal</keyword>
<dbReference type="PANTHER" id="PTHR23268">
    <property type="entry name" value="T-CELL RECEPTOR BETA CHAIN"/>
    <property type="match status" value="1"/>
</dbReference>
<dbReference type="GO" id="GO:0002376">
    <property type="term" value="P:immune system process"/>
    <property type="evidence" value="ECO:0007669"/>
    <property type="project" value="UniProtKB-KW"/>
</dbReference>
<dbReference type="SUPFAM" id="SSF48726">
    <property type="entry name" value="Immunoglobulin"/>
    <property type="match status" value="1"/>
</dbReference>
<dbReference type="SMART" id="SM00406">
    <property type="entry name" value="IGv"/>
    <property type="match status" value="1"/>
</dbReference>
<reference evidence="4" key="1">
    <citation type="submission" date="2025-08" db="UniProtKB">
        <authorList>
            <consortium name="Ensembl"/>
        </authorList>
    </citation>
    <scope>IDENTIFICATION</scope>
</reference>
<dbReference type="GeneTree" id="ENSGT00950000185086"/>
<dbReference type="PROSITE" id="PS50835">
    <property type="entry name" value="IG_LIKE"/>
    <property type="match status" value="1"/>
</dbReference>
<dbReference type="InterPro" id="IPR007110">
    <property type="entry name" value="Ig-like_dom"/>
</dbReference>
<dbReference type="Gene3D" id="2.60.40.10">
    <property type="entry name" value="Immunoglobulins"/>
    <property type="match status" value="1"/>
</dbReference>
<feature type="domain" description="Ig-like" evidence="3">
    <location>
        <begin position="11"/>
        <end position="117"/>
    </location>
</feature>
<reference evidence="4" key="2">
    <citation type="submission" date="2025-09" db="UniProtKB">
        <authorList>
            <consortium name="Ensembl"/>
        </authorList>
    </citation>
    <scope>IDENTIFICATION</scope>
</reference>
<dbReference type="GO" id="GO:0005886">
    <property type="term" value="C:plasma membrane"/>
    <property type="evidence" value="ECO:0007669"/>
    <property type="project" value="TreeGrafter"/>
</dbReference>
<evidence type="ECO:0000313" key="5">
    <source>
        <dbReference type="Proteomes" id="UP000694380"/>
    </source>
</evidence>
<dbReference type="Pfam" id="PF07686">
    <property type="entry name" value="V-set"/>
    <property type="match status" value="1"/>
</dbReference>
<dbReference type="PANTHER" id="PTHR23268:SF31">
    <property type="entry name" value="T CELL RECEPTOR BETA VARIABLE 30"/>
    <property type="match status" value="1"/>
</dbReference>
<dbReference type="AlphaFoldDB" id="A0A8C3HFZ0"/>
<keyword evidence="2" id="KW-0391">Immunity</keyword>
<evidence type="ECO:0000259" key="3">
    <source>
        <dbReference type="PROSITE" id="PS50835"/>
    </source>
</evidence>
<dbReference type="InterPro" id="IPR036179">
    <property type="entry name" value="Ig-like_dom_sf"/>
</dbReference>
<organism evidence="4 5">
    <name type="scientific">Chrysemys picta bellii</name>
    <name type="common">Western painted turtle</name>
    <name type="synonym">Emys bellii</name>
    <dbReference type="NCBI Taxonomy" id="8478"/>
    <lineage>
        <taxon>Eukaryota</taxon>
        <taxon>Metazoa</taxon>
        <taxon>Chordata</taxon>
        <taxon>Craniata</taxon>
        <taxon>Vertebrata</taxon>
        <taxon>Euteleostomi</taxon>
        <taxon>Archelosauria</taxon>
        <taxon>Testudinata</taxon>
        <taxon>Testudines</taxon>
        <taxon>Cryptodira</taxon>
        <taxon>Durocryptodira</taxon>
        <taxon>Testudinoidea</taxon>
        <taxon>Emydidae</taxon>
        <taxon>Chrysemys</taxon>
    </lineage>
</organism>
<evidence type="ECO:0000256" key="2">
    <source>
        <dbReference type="ARBA" id="ARBA00022859"/>
    </source>
</evidence>
<dbReference type="InterPro" id="IPR013783">
    <property type="entry name" value="Ig-like_fold"/>
</dbReference>
<sequence length="122" mass="13837">AIYILIAIYLPSFFQTPFLFLSPFICLDCYLQGYNAEPWMYWYWQPPQGGALHMLFLSRVKGSIDDSLEKHFIAARPAQQNFTLSTDSLFPNDTGLYYCAWSRTLSQAGAASGQKLPLPLSL</sequence>
<protein>
    <recommendedName>
        <fullName evidence="3">Ig-like domain-containing protein</fullName>
    </recommendedName>
</protein>
<keyword evidence="5" id="KW-1185">Reference proteome</keyword>